<dbReference type="InterPro" id="IPR036278">
    <property type="entry name" value="Sialidase_sf"/>
</dbReference>
<feature type="signal peptide" evidence="1">
    <location>
        <begin position="1"/>
        <end position="24"/>
    </location>
</feature>
<feature type="chain" id="PRO_5027030824" description="Sialidase domain-containing protein" evidence="1">
    <location>
        <begin position="25"/>
        <end position="409"/>
    </location>
</feature>
<keyword evidence="4" id="KW-1185">Reference proteome</keyword>
<accession>A0A6P1M6C9</accession>
<dbReference type="PANTHER" id="PTHR43752">
    <property type="entry name" value="BNR/ASP-BOX REPEAT FAMILY PROTEIN"/>
    <property type="match status" value="1"/>
</dbReference>
<dbReference type="AlphaFoldDB" id="A0A6P1M6C9"/>
<dbReference type="KEGG" id="taer:GT409_08025"/>
<dbReference type="EMBL" id="CP047593">
    <property type="protein sequence ID" value="QHI69401.1"/>
    <property type="molecule type" value="Genomic_DNA"/>
</dbReference>
<evidence type="ECO:0000313" key="4">
    <source>
        <dbReference type="Proteomes" id="UP000464954"/>
    </source>
</evidence>
<dbReference type="Gene3D" id="2.120.10.10">
    <property type="match status" value="1"/>
</dbReference>
<evidence type="ECO:0000259" key="2">
    <source>
        <dbReference type="Pfam" id="PF13088"/>
    </source>
</evidence>
<dbReference type="InterPro" id="IPR011040">
    <property type="entry name" value="Sialidase"/>
</dbReference>
<evidence type="ECO:0000313" key="3">
    <source>
        <dbReference type="EMBL" id="QHI69401.1"/>
    </source>
</evidence>
<dbReference type="Proteomes" id="UP000464954">
    <property type="component" value="Chromosome"/>
</dbReference>
<organism evidence="3 4">
    <name type="scientific">Tichowtungia aerotolerans</name>
    <dbReference type="NCBI Taxonomy" id="2697043"/>
    <lineage>
        <taxon>Bacteria</taxon>
        <taxon>Pseudomonadati</taxon>
        <taxon>Kiritimatiellota</taxon>
        <taxon>Tichowtungiia</taxon>
        <taxon>Tichowtungiales</taxon>
        <taxon>Tichowtungiaceae</taxon>
        <taxon>Tichowtungia</taxon>
    </lineage>
</organism>
<dbReference type="PANTHER" id="PTHR43752:SF2">
    <property type="entry name" value="BNR_ASP-BOX REPEAT FAMILY PROTEIN"/>
    <property type="match status" value="1"/>
</dbReference>
<feature type="domain" description="Sialidase" evidence="2">
    <location>
        <begin position="94"/>
        <end position="384"/>
    </location>
</feature>
<dbReference type="RefSeq" id="WP_160628583.1">
    <property type="nucleotide sequence ID" value="NZ_CP047593.1"/>
</dbReference>
<keyword evidence="1" id="KW-0732">Signal</keyword>
<proteinExistence type="predicted"/>
<name>A0A6P1M6C9_9BACT</name>
<protein>
    <recommendedName>
        <fullName evidence="2">Sialidase domain-containing protein</fullName>
    </recommendedName>
</protein>
<gene>
    <name evidence="3" type="ORF">GT409_08025</name>
</gene>
<sequence>MKTGKIWSRLFLCVCCSSFVLSVAAVEVRRVESPAPEAPIRLATGLLKSPDDATWGLPEIPDAEVKTVYRGNTETGTFVNHPQLAVFKDRMYVAFQLCPANEDSSDSVAVYSSSTDLNKWTAPEVIGPPADGHIFRASAGWMQDDDHLYALIIRRDDTGQITSTEYRASTDGQNWSELGMLLPDMMAGGNSRAVTPGGRMLILGHGHHDDEGQFVRDARSYYHDGGDLLKNWKRSVYPQETVEVARQGRFMGREVEAHWFRRPDGMLVLVSRDILRSGYVMAAESRDDGASWGRSLLTNIPDSSNKQCAGSLPDGTCYMITTPGPVEKNDRLQPRTPLVLWLSDDGVVFDRAFLIRRAPAPLRFEGKSKTFGYSYFSSLVHDGVLYIAYATNKEDIEMSCIPLEALERK</sequence>
<reference evidence="3 4" key="1">
    <citation type="submission" date="2020-01" db="EMBL/GenBank/DDBJ databases">
        <title>Ponticoccus aerotolerans gen. nov., sp. nov., an anaerobic bacterium and proposal of Ponticoccusceae fam. nov., Ponticoccusles ord. nov. and Ponticoccuse classis nov. in the phylum Kiritimatiellaeota.</title>
        <authorList>
            <person name="Zhou L.Y."/>
            <person name="Du Z.J."/>
        </authorList>
    </citation>
    <scope>NUCLEOTIDE SEQUENCE [LARGE SCALE GENOMIC DNA]</scope>
    <source>
        <strain evidence="3 4">S-5007</strain>
    </source>
</reference>
<dbReference type="CDD" id="cd15482">
    <property type="entry name" value="Sialidase_non-viral"/>
    <property type="match status" value="1"/>
</dbReference>
<evidence type="ECO:0000256" key="1">
    <source>
        <dbReference type="SAM" id="SignalP"/>
    </source>
</evidence>
<dbReference type="SUPFAM" id="SSF50939">
    <property type="entry name" value="Sialidases"/>
    <property type="match status" value="1"/>
</dbReference>
<dbReference type="Pfam" id="PF13088">
    <property type="entry name" value="BNR_2"/>
    <property type="match status" value="1"/>
</dbReference>